<dbReference type="AlphaFoldDB" id="A0A7S1EWX3"/>
<evidence type="ECO:0000256" key="1">
    <source>
        <dbReference type="SAM" id="MobiDB-lite"/>
    </source>
</evidence>
<dbReference type="EMBL" id="HBFQ01004498">
    <property type="protein sequence ID" value="CAD8828762.1"/>
    <property type="molecule type" value="Transcribed_RNA"/>
</dbReference>
<sequence length="110" mass="12122">MCVVRVGRLGVLMRSTWRNGWSTPSGPSPIQMDQKGLWSPRQAVWCVAGSTAKDSVRSLMNNFDHGQGLLERPSISTHLQKSGAQLTLSTQSTEDSDPVSRDRNFQPDGH</sequence>
<evidence type="ECO:0000313" key="2">
    <source>
        <dbReference type="EMBL" id="CAD8828762.1"/>
    </source>
</evidence>
<organism evidence="2">
    <name type="scientific">Noctiluca scintillans</name>
    <name type="common">Sea sparkle</name>
    <name type="synonym">Red tide dinoflagellate</name>
    <dbReference type="NCBI Taxonomy" id="2966"/>
    <lineage>
        <taxon>Eukaryota</taxon>
        <taxon>Sar</taxon>
        <taxon>Alveolata</taxon>
        <taxon>Dinophyceae</taxon>
        <taxon>Noctilucales</taxon>
        <taxon>Noctilucaceae</taxon>
        <taxon>Noctiluca</taxon>
    </lineage>
</organism>
<protein>
    <submittedName>
        <fullName evidence="2">Uncharacterized protein</fullName>
    </submittedName>
</protein>
<proteinExistence type="predicted"/>
<gene>
    <name evidence="2" type="ORF">NSCI0253_LOCUS3108</name>
</gene>
<accession>A0A7S1EWX3</accession>
<feature type="region of interest" description="Disordered" evidence="1">
    <location>
        <begin position="80"/>
        <end position="110"/>
    </location>
</feature>
<feature type="compositionally biased region" description="Polar residues" evidence="1">
    <location>
        <begin position="80"/>
        <end position="93"/>
    </location>
</feature>
<name>A0A7S1EWX3_NOCSC</name>
<reference evidence="2" key="1">
    <citation type="submission" date="2021-01" db="EMBL/GenBank/DDBJ databases">
        <authorList>
            <person name="Corre E."/>
            <person name="Pelletier E."/>
            <person name="Niang G."/>
            <person name="Scheremetjew M."/>
            <person name="Finn R."/>
            <person name="Kale V."/>
            <person name="Holt S."/>
            <person name="Cochrane G."/>
            <person name="Meng A."/>
            <person name="Brown T."/>
            <person name="Cohen L."/>
        </authorList>
    </citation>
    <scope>NUCLEOTIDE SEQUENCE</scope>
</reference>
<feature type="compositionally biased region" description="Basic and acidic residues" evidence="1">
    <location>
        <begin position="98"/>
        <end position="110"/>
    </location>
</feature>